<dbReference type="RefSeq" id="WP_099594510.1">
    <property type="nucleotide sequence ID" value="NZ_MDGM01000014.1"/>
</dbReference>
<dbReference type="InterPro" id="IPR029063">
    <property type="entry name" value="SAM-dependent_MTases_sf"/>
</dbReference>
<dbReference type="Gene3D" id="3.40.50.150">
    <property type="entry name" value="Vaccinia Virus protein VP39"/>
    <property type="match status" value="1"/>
</dbReference>
<dbReference type="InterPro" id="IPR050210">
    <property type="entry name" value="tRNA_Adenine-N(6)_MTase"/>
</dbReference>
<reference evidence="4 5" key="1">
    <citation type="submission" date="2016-08" db="EMBL/GenBank/DDBJ databases">
        <title>Draft genome of Amylibacter sp. strain 4G11.</title>
        <authorList>
            <person name="Wong S.-K."/>
            <person name="Hamasaki K."/>
            <person name="Yoshizawa S."/>
        </authorList>
    </citation>
    <scope>NUCLEOTIDE SEQUENCE [LARGE SCALE GENOMIC DNA]</scope>
    <source>
        <strain evidence="4 5">4G11</strain>
    </source>
</reference>
<dbReference type="Proteomes" id="UP000231516">
    <property type="component" value="Unassembled WGS sequence"/>
</dbReference>
<evidence type="ECO:0000313" key="4">
    <source>
        <dbReference type="EMBL" id="PIB23227.1"/>
    </source>
</evidence>
<dbReference type="OrthoDB" id="5489421at2"/>
<dbReference type="PANTHER" id="PTHR47739:SF1">
    <property type="entry name" value="TRNA1(VAL) (ADENINE(37)-N6)-METHYLTRANSFERASE"/>
    <property type="match status" value="1"/>
</dbReference>
<keyword evidence="1" id="KW-0489">Methyltransferase</keyword>
<gene>
    <name evidence="4" type="ORF">BFP76_09435</name>
</gene>
<protein>
    <recommendedName>
        <fullName evidence="3">Methyltransferase small domain-containing protein</fullName>
    </recommendedName>
</protein>
<feature type="domain" description="Methyltransferase small" evidence="3">
    <location>
        <begin position="30"/>
        <end position="132"/>
    </location>
</feature>
<comment type="caution">
    <text evidence="4">The sequence shown here is derived from an EMBL/GenBank/DDBJ whole genome shotgun (WGS) entry which is preliminary data.</text>
</comment>
<proteinExistence type="predicted"/>
<organism evidence="4 5">
    <name type="scientific">Paramylibacter kogurei</name>
    <dbReference type="NCBI Taxonomy" id="1889778"/>
    <lineage>
        <taxon>Bacteria</taxon>
        <taxon>Pseudomonadati</taxon>
        <taxon>Pseudomonadota</taxon>
        <taxon>Alphaproteobacteria</taxon>
        <taxon>Rhodobacterales</taxon>
        <taxon>Paracoccaceae</taxon>
        <taxon>Paramylibacter</taxon>
    </lineage>
</organism>
<dbReference type="SUPFAM" id="SSF53335">
    <property type="entry name" value="S-adenosyl-L-methionine-dependent methyltransferases"/>
    <property type="match status" value="1"/>
</dbReference>
<evidence type="ECO:0000256" key="2">
    <source>
        <dbReference type="ARBA" id="ARBA00022691"/>
    </source>
</evidence>
<dbReference type="GO" id="GO:0032259">
    <property type="term" value="P:methylation"/>
    <property type="evidence" value="ECO:0007669"/>
    <property type="project" value="UniProtKB-KW"/>
</dbReference>
<dbReference type="InterPro" id="IPR007848">
    <property type="entry name" value="Small_mtfrase_dom"/>
</dbReference>
<evidence type="ECO:0000259" key="3">
    <source>
        <dbReference type="Pfam" id="PF05175"/>
    </source>
</evidence>
<evidence type="ECO:0000313" key="5">
    <source>
        <dbReference type="Proteomes" id="UP000231516"/>
    </source>
</evidence>
<keyword evidence="1" id="KW-0808">Transferase</keyword>
<dbReference type="GO" id="GO:0008168">
    <property type="term" value="F:methyltransferase activity"/>
    <property type="evidence" value="ECO:0007669"/>
    <property type="project" value="UniProtKB-KW"/>
</dbReference>
<keyword evidence="5" id="KW-1185">Reference proteome</keyword>
<dbReference type="EMBL" id="MDGM01000014">
    <property type="protein sequence ID" value="PIB23227.1"/>
    <property type="molecule type" value="Genomic_DNA"/>
</dbReference>
<dbReference type="PANTHER" id="PTHR47739">
    <property type="entry name" value="TRNA1(VAL) (ADENINE(37)-N6)-METHYLTRANSFERASE"/>
    <property type="match status" value="1"/>
</dbReference>
<keyword evidence="2" id="KW-0949">S-adenosyl-L-methionine</keyword>
<dbReference type="AlphaFoldDB" id="A0A2G5K121"/>
<evidence type="ECO:0000256" key="1">
    <source>
        <dbReference type="ARBA" id="ARBA00022603"/>
    </source>
</evidence>
<sequence>MKTTSDKFLDGRVIAQQPAHGYRAATDPVLLAASIDISLGRKVLDVGCGVGVASLCLAARAPDATISGLEIQQEYAALASQNAIDNQVNMSIYQGDLNAPPSALKDQVFDQVMTNPPFHRNKSLSQNSGKALADHETLDLSDWITLSLRRVRPQGYFTMIHMAEALPNILQALVNCGGIHILPIAPRRGHVANRVLVRARKLSKTPATILPPFIMHRGNTHVEDGDSFTKNAKKILRDAAPLKI</sequence>
<dbReference type="CDD" id="cd02440">
    <property type="entry name" value="AdoMet_MTases"/>
    <property type="match status" value="1"/>
</dbReference>
<accession>A0A2G5K121</accession>
<dbReference type="Pfam" id="PF05175">
    <property type="entry name" value="MTS"/>
    <property type="match status" value="1"/>
</dbReference>
<name>A0A2G5K121_9RHOB</name>